<evidence type="ECO:0000259" key="4">
    <source>
        <dbReference type="Pfam" id="PF26580"/>
    </source>
</evidence>
<feature type="domain" description="Low molecular weight antigen MTB12-like C-terminal" evidence="4">
    <location>
        <begin position="43"/>
        <end position="159"/>
    </location>
</feature>
<dbReference type="Pfam" id="PF26580">
    <property type="entry name" value="Mtb12_C"/>
    <property type="match status" value="1"/>
</dbReference>
<dbReference type="Proteomes" id="UP001526201">
    <property type="component" value="Unassembled WGS sequence"/>
</dbReference>
<name>A0ABT3C6W1_9MYCO</name>
<reference evidence="5 6" key="1">
    <citation type="journal article" date="2022" name="BMC Genomics">
        <title>Comparative genome analysis of mycobacteria focusing on tRNA and non-coding RNA.</title>
        <authorList>
            <person name="Behra P.R.K."/>
            <person name="Pettersson B.M.F."/>
            <person name="Ramesh M."/>
            <person name="Das S."/>
            <person name="Dasgupta S."/>
            <person name="Kirsebom L.A."/>
        </authorList>
    </citation>
    <scope>NUCLEOTIDE SEQUENCE [LARGE SCALE GENOMIC DNA]</scope>
    <source>
        <strain evidence="5 6">DSM 44078</strain>
    </source>
</reference>
<evidence type="ECO:0000256" key="1">
    <source>
        <dbReference type="ARBA" id="ARBA00022729"/>
    </source>
</evidence>
<accession>A0ABT3C6W1</accession>
<protein>
    <recommendedName>
        <fullName evidence="4">Low molecular weight antigen MTB12-like C-terminal domain-containing protein</fullName>
    </recommendedName>
</protein>
<keyword evidence="1" id="KW-0732">Signal</keyword>
<evidence type="ECO:0000256" key="3">
    <source>
        <dbReference type="SAM" id="MobiDB-lite"/>
    </source>
</evidence>
<comment type="caution">
    <text evidence="5">The sequence shown here is derived from an EMBL/GenBank/DDBJ whole genome shotgun (WGS) entry which is preliminary data.</text>
</comment>
<dbReference type="EMBL" id="JACKTY010000012">
    <property type="protein sequence ID" value="MCV7225208.1"/>
    <property type="molecule type" value="Genomic_DNA"/>
</dbReference>
<evidence type="ECO:0000313" key="6">
    <source>
        <dbReference type="Proteomes" id="UP001526201"/>
    </source>
</evidence>
<keyword evidence="6" id="KW-1185">Reference proteome</keyword>
<dbReference type="InterPro" id="IPR058644">
    <property type="entry name" value="Mtb12-like_C"/>
</dbReference>
<sequence>MILSAATIVAALGLSGCSPDAPESTAPSTTASAPVAAPQPTGLPEASVLIDLLNRLSDPALPGTDKLALVEGATTTDAADLDRFAKALQDNRMLPMAYTATDVAWSPDTPGDVTANVTATPADAGAGPFSFPMEFTAKAGAWQLSRKTADLLLSLGGQAANSTAVPTPTSTR</sequence>
<evidence type="ECO:0000256" key="2">
    <source>
        <dbReference type="ARBA" id="ARBA00093774"/>
    </source>
</evidence>
<organism evidence="5 6">
    <name type="scientific">Mycolicibacterium komossense</name>
    <dbReference type="NCBI Taxonomy" id="1779"/>
    <lineage>
        <taxon>Bacteria</taxon>
        <taxon>Bacillati</taxon>
        <taxon>Actinomycetota</taxon>
        <taxon>Actinomycetes</taxon>
        <taxon>Mycobacteriales</taxon>
        <taxon>Mycobacteriaceae</taxon>
        <taxon>Mycolicibacterium</taxon>
    </lineage>
</organism>
<feature type="region of interest" description="Disordered" evidence="3">
    <location>
        <begin position="17"/>
        <end position="39"/>
    </location>
</feature>
<feature type="compositionally biased region" description="Low complexity" evidence="3">
    <location>
        <begin position="18"/>
        <end position="39"/>
    </location>
</feature>
<comment type="similarity">
    <text evidence="2">Belongs to the MTB12 family.</text>
</comment>
<gene>
    <name evidence="5" type="ORF">H7J73_04055</name>
</gene>
<proteinExistence type="inferred from homology"/>
<evidence type="ECO:0000313" key="5">
    <source>
        <dbReference type="EMBL" id="MCV7225208.1"/>
    </source>
</evidence>